<name>A0ABT1JQW9_9ACTN</name>
<evidence type="ECO:0000313" key="2">
    <source>
        <dbReference type="Proteomes" id="UP001320766"/>
    </source>
</evidence>
<comment type="caution">
    <text evidence="1">The sequence shown here is derived from an EMBL/GenBank/DDBJ whole genome shotgun (WGS) entry which is preliminary data.</text>
</comment>
<sequence>MRSRRATAQGQFRSFPATAGGRSVLLRGCHAGLVVRPGAGDD</sequence>
<keyword evidence="2" id="KW-1185">Reference proteome</keyword>
<gene>
    <name evidence="1" type="ORF">HD595_000242</name>
</gene>
<dbReference type="Proteomes" id="UP001320766">
    <property type="component" value="Unassembled WGS sequence"/>
</dbReference>
<dbReference type="EMBL" id="JAMZEC010000001">
    <property type="protein sequence ID" value="MCP2344120.1"/>
    <property type="molecule type" value="Genomic_DNA"/>
</dbReference>
<organism evidence="1 2">
    <name type="scientific">Nonomuraea roseoviolacea subsp. carminata</name>
    <dbReference type="NCBI Taxonomy" id="160689"/>
    <lineage>
        <taxon>Bacteria</taxon>
        <taxon>Bacillati</taxon>
        <taxon>Actinomycetota</taxon>
        <taxon>Actinomycetes</taxon>
        <taxon>Streptosporangiales</taxon>
        <taxon>Streptosporangiaceae</taxon>
        <taxon>Nonomuraea</taxon>
    </lineage>
</organism>
<proteinExistence type="predicted"/>
<evidence type="ECO:0000313" key="1">
    <source>
        <dbReference type="EMBL" id="MCP2344120.1"/>
    </source>
</evidence>
<accession>A0ABT1JQW9</accession>
<protein>
    <submittedName>
        <fullName evidence="1">Uncharacterized protein</fullName>
    </submittedName>
</protein>
<reference evidence="1 2" key="1">
    <citation type="submission" date="2022-06" db="EMBL/GenBank/DDBJ databases">
        <title>Sequencing the genomes of 1000 actinobacteria strains.</title>
        <authorList>
            <person name="Klenk H.-P."/>
        </authorList>
    </citation>
    <scope>NUCLEOTIDE SEQUENCE [LARGE SCALE GENOMIC DNA]</scope>
    <source>
        <strain evidence="1 2">DSM 44170</strain>
    </source>
</reference>